<dbReference type="InterPro" id="IPR046373">
    <property type="entry name" value="Acyl-CoA_Oxase/DH_mid-dom_sf"/>
</dbReference>
<dbReference type="SUPFAM" id="SSF56645">
    <property type="entry name" value="Acyl-CoA dehydrogenase NM domain-like"/>
    <property type="match status" value="1"/>
</dbReference>
<keyword evidence="1" id="KW-0560">Oxidoreductase</keyword>
<feature type="domain" description="Acyl-CoA dehydrogenase/oxidase N-terminal" evidence="2">
    <location>
        <begin position="19"/>
        <end position="90"/>
    </location>
</feature>
<protein>
    <submittedName>
        <fullName evidence="4">Alkylation response protein AidB-like acyl-CoA dehydrogenase</fullName>
    </submittedName>
</protein>
<reference evidence="4 5" key="1">
    <citation type="submission" date="2018-10" db="EMBL/GenBank/DDBJ databases">
        <title>Genomic Encyclopedia of Archaeal and Bacterial Type Strains, Phase II (KMG-II): from individual species to whole genera.</title>
        <authorList>
            <person name="Goeker M."/>
        </authorList>
    </citation>
    <scope>NUCLEOTIDE SEQUENCE [LARGE SCALE GENOMIC DNA]</scope>
    <source>
        <strain evidence="4 5">DSM 43383</strain>
    </source>
</reference>
<evidence type="ECO:0000259" key="2">
    <source>
        <dbReference type="Pfam" id="PF02771"/>
    </source>
</evidence>
<dbReference type="Pfam" id="PF02771">
    <property type="entry name" value="Acyl-CoA_dh_N"/>
    <property type="match status" value="1"/>
</dbReference>
<dbReference type="InterPro" id="IPR037069">
    <property type="entry name" value="AcylCoA_DH/ox_N_sf"/>
</dbReference>
<dbReference type="Gene3D" id="1.20.140.10">
    <property type="entry name" value="Butyryl-CoA Dehydrogenase, subunit A, domain 3"/>
    <property type="match status" value="1"/>
</dbReference>
<dbReference type="RefSeq" id="WP_121435693.1">
    <property type="nucleotide sequence ID" value="NZ_RBWU01000004.1"/>
</dbReference>
<dbReference type="Proteomes" id="UP000274601">
    <property type="component" value="Unassembled WGS sequence"/>
</dbReference>
<dbReference type="InterPro" id="IPR036250">
    <property type="entry name" value="AcylCo_DH-like_C"/>
</dbReference>
<evidence type="ECO:0000259" key="3">
    <source>
        <dbReference type="Pfam" id="PF08028"/>
    </source>
</evidence>
<dbReference type="InterPro" id="IPR013107">
    <property type="entry name" value="Acyl-CoA_DH_C"/>
</dbReference>
<dbReference type="Gene3D" id="1.10.540.10">
    <property type="entry name" value="Acyl-CoA dehydrogenase/oxidase, N-terminal domain"/>
    <property type="match status" value="1"/>
</dbReference>
<dbReference type="GO" id="GO:0003995">
    <property type="term" value="F:acyl-CoA dehydrogenase activity"/>
    <property type="evidence" value="ECO:0007669"/>
    <property type="project" value="TreeGrafter"/>
</dbReference>
<dbReference type="GO" id="GO:0050660">
    <property type="term" value="F:flavin adenine dinucleotide binding"/>
    <property type="evidence" value="ECO:0007669"/>
    <property type="project" value="InterPro"/>
</dbReference>
<dbReference type="AlphaFoldDB" id="A0A495QKM6"/>
<comment type="caution">
    <text evidence="4">The sequence shown here is derived from an EMBL/GenBank/DDBJ whole genome shotgun (WGS) entry which is preliminary data.</text>
</comment>
<dbReference type="PANTHER" id="PTHR43884:SF12">
    <property type="entry name" value="ISOVALERYL-COA DEHYDROGENASE, MITOCHONDRIAL-RELATED"/>
    <property type="match status" value="1"/>
</dbReference>
<dbReference type="Gene3D" id="2.40.110.10">
    <property type="entry name" value="Butyryl-CoA Dehydrogenase, subunit A, domain 2"/>
    <property type="match status" value="1"/>
</dbReference>
<evidence type="ECO:0000313" key="4">
    <source>
        <dbReference type="EMBL" id="RKS73135.1"/>
    </source>
</evidence>
<dbReference type="SUPFAM" id="SSF47203">
    <property type="entry name" value="Acyl-CoA dehydrogenase C-terminal domain-like"/>
    <property type="match status" value="1"/>
</dbReference>
<dbReference type="InterPro" id="IPR009100">
    <property type="entry name" value="AcylCoA_DH/oxidase_NM_dom_sf"/>
</dbReference>
<organism evidence="4 5">
    <name type="scientific">Actinomadura pelletieri DSM 43383</name>
    <dbReference type="NCBI Taxonomy" id="1120940"/>
    <lineage>
        <taxon>Bacteria</taxon>
        <taxon>Bacillati</taxon>
        <taxon>Actinomycetota</taxon>
        <taxon>Actinomycetes</taxon>
        <taxon>Streptosporangiales</taxon>
        <taxon>Thermomonosporaceae</taxon>
        <taxon>Actinomadura</taxon>
    </lineage>
</organism>
<gene>
    <name evidence="4" type="ORF">BZB76_3819</name>
</gene>
<accession>A0A495QKM6</accession>
<sequence length="412" mass="43427">MDFQLDEQSRRMADIGKRLAGVLAPGAADADERRLIPAESFAELRSAGLYGAGLPTDLGGLGVGSTAWLATVEQLAQGDASTALGFNMHYVATRLVGELPSFDAAARKHVASLVIDDGALISAPLSEPSSSSLLPGSFLPTVTATRTPDGGLRVSGTKMYASIWEASDYAFMLARPDWSDDPTLVVAFLLPVAQPEHIVVEDVWDTLGMRATRSNKVTITDAHVPAELVLGPIDDFVTNWIVARAAVTWGGYTACYLGLAEAMVSWLTEALGTRTAKGYAQPMGYHPTISSAVGRLSTHVEAARLMMYRAAWKADTEGPGLGTCHAYLQAKLMLADAIGRVIELGTTAGGLTALMRPRGYERMLRDVTTAAIMPPNAYACAEMAGLITMGLDPAQAPSLAPLAAPAPAPDRA</sequence>
<name>A0A495QKM6_9ACTN</name>
<evidence type="ECO:0000313" key="5">
    <source>
        <dbReference type="Proteomes" id="UP000274601"/>
    </source>
</evidence>
<feature type="domain" description="Acyl-CoA dehydrogenase C-terminal" evidence="3">
    <location>
        <begin position="254"/>
        <end position="371"/>
    </location>
</feature>
<dbReference type="PIRSF" id="PIRSF016578">
    <property type="entry name" value="HsaA"/>
    <property type="match status" value="1"/>
</dbReference>
<dbReference type="PANTHER" id="PTHR43884">
    <property type="entry name" value="ACYL-COA DEHYDROGENASE"/>
    <property type="match status" value="1"/>
</dbReference>
<evidence type="ECO:0000256" key="1">
    <source>
        <dbReference type="ARBA" id="ARBA00023002"/>
    </source>
</evidence>
<proteinExistence type="predicted"/>
<dbReference type="Pfam" id="PF08028">
    <property type="entry name" value="Acyl-CoA_dh_2"/>
    <property type="match status" value="1"/>
</dbReference>
<keyword evidence="5" id="KW-1185">Reference proteome</keyword>
<dbReference type="EMBL" id="RBWU01000004">
    <property type="protein sequence ID" value="RKS73135.1"/>
    <property type="molecule type" value="Genomic_DNA"/>
</dbReference>
<dbReference type="OrthoDB" id="2986495at2"/>
<dbReference type="InterPro" id="IPR013786">
    <property type="entry name" value="AcylCoA_DH/ox_N"/>
</dbReference>